<organism evidence="16 17">
    <name type="scientific">Labeo rohita</name>
    <name type="common">Indian major carp</name>
    <name type="synonym">Cyprinus rohita</name>
    <dbReference type="NCBI Taxonomy" id="84645"/>
    <lineage>
        <taxon>Eukaryota</taxon>
        <taxon>Metazoa</taxon>
        <taxon>Chordata</taxon>
        <taxon>Craniata</taxon>
        <taxon>Vertebrata</taxon>
        <taxon>Euteleostomi</taxon>
        <taxon>Actinopterygii</taxon>
        <taxon>Neopterygii</taxon>
        <taxon>Teleostei</taxon>
        <taxon>Ostariophysi</taxon>
        <taxon>Cypriniformes</taxon>
        <taxon>Cyprinidae</taxon>
        <taxon>Labeoninae</taxon>
        <taxon>Labeonini</taxon>
        <taxon>Labeo</taxon>
    </lineage>
</organism>
<dbReference type="InterPro" id="IPR026050">
    <property type="entry name" value="C1GALT1/C1GALT1_chp1"/>
</dbReference>
<keyword evidence="17" id="KW-1185">Reference proteome</keyword>
<evidence type="ECO:0000259" key="15">
    <source>
        <dbReference type="Pfam" id="PF02434"/>
    </source>
</evidence>
<evidence type="ECO:0000256" key="11">
    <source>
        <dbReference type="ARBA" id="ARBA00023136"/>
    </source>
</evidence>
<dbReference type="EMBL" id="JACTAM010000023">
    <property type="protein sequence ID" value="KAI2649670.1"/>
    <property type="molecule type" value="Genomic_DNA"/>
</dbReference>
<evidence type="ECO:0000256" key="4">
    <source>
        <dbReference type="ARBA" id="ARBA00012557"/>
    </source>
</evidence>
<gene>
    <name evidence="16" type="ORF">H4Q32_015667</name>
</gene>
<keyword evidence="6" id="KW-0808">Transferase</keyword>
<evidence type="ECO:0000313" key="17">
    <source>
        <dbReference type="Proteomes" id="UP000830375"/>
    </source>
</evidence>
<evidence type="ECO:0000256" key="8">
    <source>
        <dbReference type="ARBA" id="ARBA00022741"/>
    </source>
</evidence>
<dbReference type="InterPro" id="IPR003378">
    <property type="entry name" value="Fringe-like_glycosylTrfase"/>
</dbReference>
<comment type="pathway">
    <text evidence="2">Protein modification; protein glycosylation.</text>
</comment>
<dbReference type="Pfam" id="PF02434">
    <property type="entry name" value="Fringe"/>
    <property type="match status" value="1"/>
</dbReference>
<keyword evidence="7 14" id="KW-0812">Transmembrane</keyword>
<keyword evidence="8" id="KW-0547">Nucleotide-binding</keyword>
<evidence type="ECO:0000313" key="16">
    <source>
        <dbReference type="EMBL" id="KAI2649670.1"/>
    </source>
</evidence>
<evidence type="ECO:0000256" key="12">
    <source>
        <dbReference type="ARBA" id="ARBA00048842"/>
    </source>
</evidence>
<dbReference type="Gene3D" id="3.90.550.50">
    <property type="match status" value="1"/>
</dbReference>
<evidence type="ECO:0000256" key="5">
    <source>
        <dbReference type="ARBA" id="ARBA00022676"/>
    </source>
</evidence>
<keyword evidence="11 14" id="KW-0472">Membrane</keyword>
<protein>
    <recommendedName>
        <fullName evidence="4">N-acetylgalactosaminide beta-1,3-galactosyltransferase</fullName>
        <ecNumber evidence="4">2.4.1.122</ecNumber>
    </recommendedName>
</protein>
<evidence type="ECO:0000256" key="6">
    <source>
        <dbReference type="ARBA" id="ARBA00022679"/>
    </source>
</evidence>
<feature type="transmembrane region" description="Helical" evidence="14">
    <location>
        <begin position="93"/>
        <end position="110"/>
    </location>
</feature>
<keyword evidence="10 14" id="KW-1133">Transmembrane helix</keyword>
<dbReference type="PANTHER" id="PTHR23033:SF9">
    <property type="entry name" value="GLYCOPROTEIN-N-ACETYLGALACTOSAMINE 3-BETA-GALACTOSYLTRANSFERASE 1-A"/>
    <property type="match status" value="1"/>
</dbReference>
<evidence type="ECO:0000256" key="1">
    <source>
        <dbReference type="ARBA" id="ARBA00004606"/>
    </source>
</evidence>
<evidence type="ECO:0000256" key="2">
    <source>
        <dbReference type="ARBA" id="ARBA00004922"/>
    </source>
</evidence>
<comment type="subcellular location">
    <subcellularLocation>
        <location evidence="1">Membrane</location>
        <topology evidence="1">Single-pass type II membrane protein</topology>
    </subcellularLocation>
</comment>
<comment type="caution">
    <text evidence="16">The sequence shown here is derived from an EMBL/GenBank/DDBJ whole genome shotgun (WGS) entry which is preliminary data.</text>
</comment>
<evidence type="ECO:0000256" key="10">
    <source>
        <dbReference type="ARBA" id="ARBA00022989"/>
    </source>
</evidence>
<dbReference type="EC" id="2.4.1.122" evidence="4"/>
<proteinExistence type="inferred from homology"/>
<feature type="region of interest" description="Disordered" evidence="13">
    <location>
        <begin position="1"/>
        <end position="30"/>
    </location>
</feature>
<evidence type="ECO:0000256" key="14">
    <source>
        <dbReference type="SAM" id="Phobius"/>
    </source>
</evidence>
<dbReference type="PANTHER" id="PTHR23033">
    <property type="entry name" value="BETA1,3-GALACTOSYLTRANSFERASE"/>
    <property type="match status" value="1"/>
</dbReference>
<keyword evidence="5" id="KW-0328">Glycosyltransferase</keyword>
<keyword evidence="9" id="KW-0735">Signal-anchor</keyword>
<evidence type="ECO:0000256" key="13">
    <source>
        <dbReference type="SAM" id="MobiDB-lite"/>
    </source>
</evidence>
<evidence type="ECO:0000256" key="7">
    <source>
        <dbReference type="ARBA" id="ARBA00022692"/>
    </source>
</evidence>
<sequence>MSEMHCGQLERTPLVGGDTHDNKPAIPPIKHLDTAIPSQRALKRNLTRSSHGSSRILRGIKTEGMKLTGVHSVLWDGERLAEGRYRMQGNSRCAFSLGFLVGSCTLYIFLRQVWFEESFSWKRNGKSNPASLGPEQNNPNLTWRVEGSALINIKHPHQPEGTGDVERANLRPHSPSPLASEDGHIADELFKKVRILCWVMTGPSNLQSKARHVKATWSRHCNIVLFMSSEEDRSFPTVGLGTGEGRDQLYWKTIRAFHYALKNHGDEADWFLKTDDDTFIVVDNLRWILSNYTAEQPIYFGKRFKPYAKQGYMSGGAGYVLSKEALRRFVEGFSTKVCTHTTSVEDLAMGQCLEKMGVVAGDSRDTLHRETFHPFIPEHHLTGKFSKTFWYWNYCYYPIVEGPQCCSDLAVSFHYVDPVLMYTLEYYTYRLRPYGYQHRYQPPVPAVLSLASHTGKPTTEAQRLDDRVKEKSVSTNTMNPRAEKVKTTGTTYHKVTNAAQGRNITDRITA</sequence>
<reference evidence="16 17" key="1">
    <citation type="submission" date="2022-01" db="EMBL/GenBank/DDBJ databases">
        <title>A high-quality chromosome-level genome assembly of rohu carp, Labeo rohita.</title>
        <authorList>
            <person name="Arick M.A. II"/>
            <person name="Hsu C.-Y."/>
            <person name="Magbanua Z."/>
            <person name="Pechanova O."/>
            <person name="Grover C."/>
            <person name="Miller E."/>
            <person name="Thrash A."/>
            <person name="Ezzel L."/>
            <person name="Alam S."/>
            <person name="Benzie J."/>
            <person name="Hamilton M."/>
            <person name="Karsi A."/>
            <person name="Lawrence M.L."/>
            <person name="Peterson D.G."/>
        </authorList>
    </citation>
    <scope>NUCLEOTIDE SEQUENCE [LARGE SCALE GENOMIC DNA]</scope>
    <source>
        <strain evidence="17">BAU-BD-2019</strain>
        <tissue evidence="16">Blood</tissue>
    </source>
</reference>
<name>A0ABQ8LG50_LABRO</name>
<dbReference type="Proteomes" id="UP000830375">
    <property type="component" value="Unassembled WGS sequence"/>
</dbReference>
<evidence type="ECO:0000256" key="9">
    <source>
        <dbReference type="ARBA" id="ARBA00022968"/>
    </source>
</evidence>
<accession>A0ABQ8LG50</accession>
<evidence type="ECO:0000256" key="3">
    <source>
        <dbReference type="ARBA" id="ARBA00006462"/>
    </source>
</evidence>
<comment type="catalytic activity">
    <reaction evidence="12">
        <text>an N-acetyl-alpha-D-galactosaminyl derivative + UDP-alpha-D-galactose = a beta-D-galactosyl-(1-&gt;3)-N-acetyl-alpha-D-galactosaminyl derivative + UDP + H(+)</text>
        <dbReference type="Rhea" id="RHEA:15621"/>
        <dbReference type="ChEBI" id="CHEBI:15378"/>
        <dbReference type="ChEBI" id="CHEBI:28257"/>
        <dbReference type="ChEBI" id="CHEBI:58223"/>
        <dbReference type="ChEBI" id="CHEBI:66914"/>
        <dbReference type="ChEBI" id="CHEBI:133470"/>
        <dbReference type="EC" id="2.4.1.122"/>
    </reaction>
</comment>
<comment type="similarity">
    <text evidence="3">Belongs to the glycosyltransferase 31 family. Beta3-Gal-T subfamily.</text>
</comment>
<feature type="domain" description="Fringe-like glycosyltransferase" evidence="15">
    <location>
        <begin position="209"/>
        <end position="369"/>
    </location>
</feature>